<dbReference type="PANTHER" id="PTHR45892">
    <property type="entry name" value="AMINOACYLASE-1"/>
    <property type="match status" value="1"/>
</dbReference>
<accession>A0A183ISA2</accession>
<dbReference type="InterPro" id="IPR001261">
    <property type="entry name" value="ArgE/DapE_CS"/>
</dbReference>
<dbReference type="InterPro" id="IPR052083">
    <property type="entry name" value="Aminoacylase-1_M20A"/>
</dbReference>
<dbReference type="AlphaFoldDB" id="A0A183ISA2"/>
<dbReference type="WBParaSite" id="SBAD_0000675001-mRNA-1">
    <property type="protein sequence ID" value="SBAD_0000675001-mRNA-1"/>
    <property type="gene ID" value="SBAD_0000675001"/>
</dbReference>
<proteinExistence type="predicted"/>
<name>A0A183ISA2_9BILA</name>
<sequence length="244" mass="27721">LNHLQAVTDQTNFIFCLSDGAIEYLIDITKDLGFEINILEPVPRNPVLILTLRGSCPSLPTLMLNSHMDVVPAFWKCDPFEAYKDSSGNIIARGVQDMKSIGMQYIEAVRRLIKEKRRMKRTVHLTFVPEEEAGGVLGMGAFVETDEFKAMNVGLALDEGIASTNDTYNIFYTERVAWCNATLWESNSNLLFISLLLQSSLFWMNFGDISTSTDMLLNFVLNYFNHFSDSSVRWLQIVDSFLFE</sequence>
<evidence type="ECO:0000256" key="1">
    <source>
        <dbReference type="ARBA" id="ARBA00022801"/>
    </source>
</evidence>
<dbReference type="SUPFAM" id="SSF53187">
    <property type="entry name" value="Zn-dependent exopeptidases"/>
    <property type="match status" value="1"/>
</dbReference>
<keyword evidence="1" id="KW-0378">Hydrolase</keyword>
<dbReference type="Pfam" id="PF01546">
    <property type="entry name" value="Peptidase_M20"/>
    <property type="match status" value="1"/>
</dbReference>
<dbReference type="InterPro" id="IPR002933">
    <property type="entry name" value="Peptidase_M20"/>
</dbReference>
<dbReference type="GO" id="GO:0004046">
    <property type="term" value="F:aminoacylase activity"/>
    <property type="evidence" value="ECO:0007669"/>
    <property type="project" value="TreeGrafter"/>
</dbReference>
<dbReference type="PROSITE" id="PS00758">
    <property type="entry name" value="ARGE_DAPE_CPG2_1"/>
    <property type="match status" value="1"/>
</dbReference>
<reference evidence="2" key="1">
    <citation type="submission" date="2016-06" db="UniProtKB">
        <authorList>
            <consortium name="WormBaseParasite"/>
        </authorList>
    </citation>
    <scope>IDENTIFICATION</scope>
</reference>
<organism evidence="2">
    <name type="scientific">Soboliphyme baturini</name>
    <dbReference type="NCBI Taxonomy" id="241478"/>
    <lineage>
        <taxon>Eukaryota</taxon>
        <taxon>Metazoa</taxon>
        <taxon>Ecdysozoa</taxon>
        <taxon>Nematoda</taxon>
        <taxon>Enoplea</taxon>
        <taxon>Dorylaimia</taxon>
        <taxon>Dioctophymatida</taxon>
        <taxon>Dioctophymatoidea</taxon>
        <taxon>Soboliphymatidae</taxon>
        <taxon>Soboliphyme</taxon>
    </lineage>
</organism>
<evidence type="ECO:0000313" key="2">
    <source>
        <dbReference type="WBParaSite" id="SBAD_0000675001-mRNA-1"/>
    </source>
</evidence>
<protein>
    <submittedName>
        <fullName evidence="2">N-acyl-L-amino-acid amidohydrolase</fullName>
    </submittedName>
</protein>
<dbReference type="Gene3D" id="3.40.630.10">
    <property type="entry name" value="Zn peptidases"/>
    <property type="match status" value="1"/>
</dbReference>
<dbReference type="PANTHER" id="PTHR45892:SF1">
    <property type="entry name" value="AMINOACYLASE-1"/>
    <property type="match status" value="1"/>
</dbReference>